<dbReference type="Proteomes" id="UP001187192">
    <property type="component" value="Unassembled WGS sequence"/>
</dbReference>
<comment type="caution">
    <text evidence="1">The sequence shown here is derived from an EMBL/GenBank/DDBJ whole genome shotgun (WGS) entry which is preliminary data.</text>
</comment>
<organism evidence="1 2">
    <name type="scientific">Ficus carica</name>
    <name type="common">Common fig</name>
    <dbReference type="NCBI Taxonomy" id="3494"/>
    <lineage>
        <taxon>Eukaryota</taxon>
        <taxon>Viridiplantae</taxon>
        <taxon>Streptophyta</taxon>
        <taxon>Embryophyta</taxon>
        <taxon>Tracheophyta</taxon>
        <taxon>Spermatophyta</taxon>
        <taxon>Magnoliopsida</taxon>
        <taxon>eudicotyledons</taxon>
        <taxon>Gunneridae</taxon>
        <taxon>Pentapetalae</taxon>
        <taxon>rosids</taxon>
        <taxon>fabids</taxon>
        <taxon>Rosales</taxon>
        <taxon>Moraceae</taxon>
        <taxon>Ficeae</taxon>
        <taxon>Ficus</taxon>
    </lineage>
</organism>
<evidence type="ECO:0000313" key="2">
    <source>
        <dbReference type="Proteomes" id="UP001187192"/>
    </source>
</evidence>
<reference evidence="1" key="1">
    <citation type="submission" date="2023-07" db="EMBL/GenBank/DDBJ databases">
        <title>draft genome sequence of fig (Ficus carica).</title>
        <authorList>
            <person name="Takahashi T."/>
            <person name="Nishimura K."/>
        </authorList>
    </citation>
    <scope>NUCLEOTIDE SEQUENCE</scope>
</reference>
<proteinExistence type="predicted"/>
<protein>
    <submittedName>
        <fullName evidence="1">Uncharacterized protein</fullName>
    </submittedName>
</protein>
<accession>A0AA88DS57</accession>
<evidence type="ECO:0000313" key="1">
    <source>
        <dbReference type="EMBL" id="GMN60241.1"/>
    </source>
</evidence>
<dbReference type="EMBL" id="BTGU01000096">
    <property type="protein sequence ID" value="GMN60241.1"/>
    <property type="molecule type" value="Genomic_DNA"/>
</dbReference>
<name>A0AA88DS57_FICCA</name>
<sequence length="138" mass="15354">MKDEAVDGRGGRCIVKQGAMNQRWVHSLHRACKGQEEWVAGAQQTTPGKKQVWVGGGTQGGATVHEVRAARRSWGWGSETDSSHRDVQCSLAFMGLGRRDGHSRHLRRLGARGSRATTRDYLCRFEYNANFGCVVLWV</sequence>
<keyword evidence="2" id="KW-1185">Reference proteome</keyword>
<gene>
    <name evidence="1" type="ORF">TIFTF001_029318</name>
</gene>
<dbReference type="AlphaFoldDB" id="A0AA88DS57"/>